<dbReference type="Proteomes" id="UP000078046">
    <property type="component" value="Unassembled WGS sequence"/>
</dbReference>
<dbReference type="EMBL" id="LWCA01000749">
    <property type="protein sequence ID" value="OAF67081.1"/>
    <property type="molecule type" value="Genomic_DNA"/>
</dbReference>
<evidence type="ECO:0000313" key="1">
    <source>
        <dbReference type="EMBL" id="OAF67081.1"/>
    </source>
</evidence>
<evidence type="ECO:0000313" key="2">
    <source>
        <dbReference type="Proteomes" id="UP000078046"/>
    </source>
</evidence>
<accession>A0A177B0C8</accession>
<comment type="caution">
    <text evidence="1">The sequence shown here is derived from an EMBL/GenBank/DDBJ whole genome shotgun (WGS) entry which is preliminary data.</text>
</comment>
<organism evidence="1 2">
    <name type="scientific">Intoshia linei</name>
    <dbReference type="NCBI Taxonomy" id="1819745"/>
    <lineage>
        <taxon>Eukaryota</taxon>
        <taxon>Metazoa</taxon>
        <taxon>Spiralia</taxon>
        <taxon>Lophotrochozoa</taxon>
        <taxon>Mesozoa</taxon>
        <taxon>Orthonectida</taxon>
        <taxon>Rhopaluridae</taxon>
        <taxon>Intoshia</taxon>
    </lineage>
</organism>
<sequence length="207" mass="24157">MPQLLAYWKTNGVSMCEFRMRILAKIADEAQYVLTSIKLINFCNHVKRYYAAVSREYNDKDCTLNIDTIKQSISYMVLEYTAQPKHTRNSIVTSYDQKLDIILLVAKLKFKYAELKKKVKTKRKQLRQSYYTYCSSSESPTKLVNSGEIEVAHSWTRSDVEKNIITNSTCKKNLMSELSMFLRERRLIKQRRSQNQSSESAEIFGTS</sequence>
<reference evidence="1 2" key="1">
    <citation type="submission" date="2016-04" db="EMBL/GenBank/DDBJ databases">
        <title>The genome of Intoshia linei affirms orthonectids as highly simplified spiralians.</title>
        <authorList>
            <person name="Mikhailov K.V."/>
            <person name="Slusarev G.S."/>
            <person name="Nikitin M.A."/>
            <person name="Logacheva M.D."/>
            <person name="Penin A."/>
            <person name="Aleoshin V."/>
            <person name="Panchin Y.V."/>
        </authorList>
    </citation>
    <scope>NUCLEOTIDE SEQUENCE [LARGE SCALE GENOMIC DNA]</scope>
    <source>
        <strain evidence="1">Intl2013</strain>
        <tissue evidence="1">Whole animal</tissue>
    </source>
</reference>
<protein>
    <submittedName>
        <fullName evidence="1">Uncharacterized protein</fullName>
    </submittedName>
</protein>
<proteinExistence type="predicted"/>
<name>A0A177B0C8_9BILA</name>
<keyword evidence="2" id="KW-1185">Reference proteome</keyword>
<gene>
    <name evidence="1" type="ORF">A3Q56_05179</name>
</gene>
<dbReference type="AlphaFoldDB" id="A0A177B0C8"/>